<organism evidence="1 2">
    <name type="scientific">Knufia peltigerae</name>
    <dbReference type="NCBI Taxonomy" id="1002370"/>
    <lineage>
        <taxon>Eukaryota</taxon>
        <taxon>Fungi</taxon>
        <taxon>Dikarya</taxon>
        <taxon>Ascomycota</taxon>
        <taxon>Pezizomycotina</taxon>
        <taxon>Eurotiomycetes</taxon>
        <taxon>Chaetothyriomycetidae</taxon>
        <taxon>Chaetothyriales</taxon>
        <taxon>Trichomeriaceae</taxon>
        <taxon>Knufia</taxon>
    </lineage>
</organism>
<proteinExistence type="predicted"/>
<comment type="caution">
    <text evidence="1">The sequence shown here is derived from an EMBL/GenBank/DDBJ whole genome shotgun (WGS) entry which is preliminary data.</text>
</comment>
<dbReference type="AlphaFoldDB" id="A0AA39CRP4"/>
<accession>A0AA39CRP4</accession>
<dbReference type="EMBL" id="JAPDRN010000143">
    <property type="protein sequence ID" value="KAJ9618335.1"/>
    <property type="molecule type" value="Genomic_DNA"/>
</dbReference>
<evidence type="ECO:0000313" key="1">
    <source>
        <dbReference type="EMBL" id="KAJ9618335.1"/>
    </source>
</evidence>
<keyword evidence="2" id="KW-1185">Reference proteome</keyword>
<dbReference type="Pfam" id="PF01042">
    <property type="entry name" value="Ribonuc_L-PSP"/>
    <property type="match status" value="1"/>
</dbReference>
<sequence length="132" mass="14357">MATYHNYAGVGTTYSQQFGFSQAVRIGNLIKLSGQAGWDAEGRVPADAAAQIQLSVENVDKALKAVDPSLGWKNVVQVRSYHTDLEATGMVMTEQFKRLKPGAGPVWMTFQTPKLLLPGTVIELEVEAYVDA</sequence>
<evidence type="ECO:0000313" key="2">
    <source>
        <dbReference type="Proteomes" id="UP001172681"/>
    </source>
</evidence>
<dbReference type="SUPFAM" id="SSF55298">
    <property type="entry name" value="YjgF-like"/>
    <property type="match status" value="1"/>
</dbReference>
<reference evidence="1" key="1">
    <citation type="submission" date="2022-10" db="EMBL/GenBank/DDBJ databases">
        <title>Culturing micro-colonial fungi from biological soil crusts in the Mojave desert and describing Neophaeococcomyces mojavensis, and introducing the new genera and species Taxawa tesnikishii.</title>
        <authorList>
            <person name="Kurbessoian T."/>
            <person name="Stajich J.E."/>
        </authorList>
    </citation>
    <scope>NUCLEOTIDE SEQUENCE</scope>
    <source>
        <strain evidence="1">TK_35</strain>
    </source>
</reference>
<dbReference type="Proteomes" id="UP001172681">
    <property type="component" value="Unassembled WGS sequence"/>
</dbReference>
<name>A0AA39CRP4_9EURO</name>
<protein>
    <submittedName>
        <fullName evidence="1">Uncharacterized protein</fullName>
    </submittedName>
</protein>
<gene>
    <name evidence="1" type="ORF">H2204_013066</name>
</gene>
<dbReference type="PANTHER" id="PTHR43857:SF1">
    <property type="entry name" value="YJGH FAMILY PROTEIN"/>
    <property type="match status" value="1"/>
</dbReference>
<dbReference type="InterPro" id="IPR035959">
    <property type="entry name" value="RutC-like_sf"/>
</dbReference>
<dbReference type="InterPro" id="IPR006175">
    <property type="entry name" value="YjgF/YER057c/UK114"/>
</dbReference>
<dbReference type="PANTHER" id="PTHR43857">
    <property type="entry name" value="BLR7761 PROTEIN"/>
    <property type="match status" value="1"/>
</dbReference>
<dbReference type="Gene3D" id="3.30.1330.40">
    <property type="entry name" value="RutC-like"/>
    <property type="match status" value="1"/>
</dbReference>